<dbReference type="PANTHER" id="PTHR22946:SF12">
    <property type="entry name" value="CONIDIAL PIGMENT BIOSYNTHESIS PROTEIN AYG1 (AFU_ORTHOLOGUE AFUA_2G17550)"/>
    <property type="match status" value="1"/>
</dbReference>
<proteinExistence type="inferred from homology"/>
<sequence length="426" mass="46202">MTRLREKTSRSKSSSVSEKTLRSSTRVIGFDDPELDFQLLRQLGSAAYGGASVGECLAVAGQIRGTGARGWSDAFAQLADRQCSDATQRATAGHRISARDRYLHAANSYRAAEYFSPFGTARHAELGLASRTAFLAAMTEGCVDVEELWLPWRGQRLPGYWFVPPGSSGPGPTLVATSGFDGTLEETYFQIGAAALERGWRVLLICGPGQMDTARTEPGTHFVPDTESWVAGWIDLALGRPLVDPQRLALLGISFGGYFVARAAAHERRVRALVANSPIIDLRAYLVSFVAAVGGDPEEVLAPEEDFDIAALEHISDTEMAPQIKEMSRSLILRFGQTTFLETFRFLRQFSVDPALIRCPALALVGSGEGGEPIRQFNVFARQAGGPVTARMFTTDEGADTHCQLGNLTSSNAVTMDWLEDTLNSD</sequence>
<dbReference type="InterPro" id="IPR001375">
    <property type="entry name" value="Peptidase_S9_cat"/>
</dbReference>
<feature type="domain" description="Peptidase S9 prolyl oligopeptidase catalytic" evidence="2">
    <location>
        <begin position="234"/>
        <end position="291"/>
    </location>
</feature>
<gene>
    <name evidence="3" type="ORF">NIIDMKKI_45130</name>
</gene>
<dbReference type="EMBL" id="AP023343">
    <property type="protein sequence ID" value="BCI89307.1"/>
    <property type="molecule type" value="Genomic_DNA"/>
</dbReference>
<dbReference type="SUPFAM" id="SSF53474">
    <property type="entry name" value="alpha/beta-Hydrolases"/>
    <property type="match status" value="1"/>
</dbReference>
<organism evidence="3 4">
    <name type="scientific">Mycobacterium kansasii</name>
    <dbReference type="NCBI Taxonomy" id="1768"/>
    <lineage>
        <taxon>Bacteria</taxon>
        <taxon>Bacillati</taxon>
        <taxon>Actinomycetota</taxon>
        <taxon>Actinomycetes</taxon>
        <taxon>Mycobacteriales</taxon>
        <taxon>Mycobacteriaceae</taxon>
        <taxon>Mycobacterium</taxon>
    </lineage>
</organism>
<dbReference type="AlphaFoldDB" id="A0A7G1IEF9"/>
<protein>
    <submittedName>
        <fullName evidence="3">Peptidase S9</fullName>
    </submittedName>
</protein>
<evidence type="ECO:0000256" key="1">
    <source>
        <dbReference type="ARBA" id="ARBA00008645"/>
    </source>
</evidence>
<reference evidence="3 4" key="1">
    <citation type="submission" date="2020-07" db="EMBL/GenBank/DDBJ databases">
        <title>Mycobacterium kansasii (former subtype) with zoonotic potential isolated from diseased indoor pet cat, Japan.</title>
        <authorList>
            <person name="Fukano H."/>
            <person name="Terazono T."/>
            <person name="Hoshino Y."/>
        </authorList>
    </citation>
    <scope>NUCLEOTIDE SEQUENCE [LARGE SCALE GENOMIC DNA]</scope>
    <source>
        <strain evidence="3 4">Kuro-I</strain>
    </source>
</reference>
<dbReference type="InterPro" id="IPR050261">
    <property type="entry name" value="FrsA_esterase"/>
</dbReference>
<dbReference type="GO" id="GO:0008236">
    <property type="term" value="F:serine-type peptidase activity"/>
    <property type="evidence" value="ECO:0007669"/>
    <property type="project" value="InterPro"/>
</dbReference>
<evidence type="ECO:0000259" key="2">
    <source>
        <dbReference type="Pfam" id="PF00326"/>
    </source>
</evidence>
<accession>A0A7G1IEF9</accession>
<dbReference type="InterPro" id="IPR029058">
    <property type="entry name" value="AB_hydrolase_fold"/>
</dbReference>
<dbReference type="Proteomes" id="UP000516380">
    <property type="component" value="Chromosome"/>
</dbReference>
<dbReference type="Gene3D" id="3.40.50.1820">
    <property type="entry name" value="alpha/beta hydrolase"/>
    <property type="match status" value="1"/>
</dbReference>
<dbReference type="GO" id="GO:0006508">
    <property type="term" value="P:proteolysis"/>
    <property type="evidence" value="ECO:0007669"/>
    <property type="project" value="InterPro"/>
</dbReference>
<name>A0A7G1IEF9_MYCKA</name>
<evidence type="ECO:0000313" key="3">
    <source>
        <dbReference type="EMBL" id="BCI89307.1"/>
    </source>
</evidence>
<comment type="similarity">
    <text evidence="1">Belongs to the AB hydrolase superfamily.</text>
</comment>
<keyword evidence="4" id="KW-1185">Reference proteome</keyword>
<dbReference type="Pfam" id="PF00326">
    <property type="entry name" value="Peptidase_S9"/>
    <property type="match status" value="1"/>
</dbReference>
<dbReference type="PANTHER" id="PTHR22946">
    <property type="entry name" value="DIENELACTONE HYDROLASE DOMAIN-CONTAINING PROTEIN-RELATED"/>
    <property type="match status" value="1"/>
</dbReference>
<dbReference type="Gene3D" id="1.20.1440.110">
    <property type="entry name" value="acylaminoacyl peptidase"/>
    <property type="match status" value="1"/>
</dbReference>
<evidence type="ECO:0000313" key="4">
    <source>
        <dbReference type="Proteomes" id="UP000516380"/>
    </source>
</evidence>